<dbReference type="InParanoid" id="A0A067M7C0"/>
<dbReference type="AlphaFoldDB" id="A0A067M7C0"/>
<dbReference type="InterPro" id="IPR009563">
    <property type="entry name" value="SSSCA1"/>
</dbReference>
<dbReference type="STRING" id="930990.A0A067M7C0"/>
<dbReference type="EMBL" id="KL198106">
    <property type="protein sequence ID" value="KDQ07471.1"/>
    <property type="molecule type" value="Genomic_DNA"/>
</dbReference>
<gene>
    <name evidence="2" type="ORF">BOTBODRAFT_120035</name>
</gene>
<dbReference type="InterPro" id="IPR051888">
    <property type="entry name" value="UPF0148_domain"/>
</dbReference>
<dbReference type="Proteomes" id="UP000027195">
    <property type="component" value="Unassembled WGS sequence"/>
</dbReference>
<evidence type="ECO:0000313" key="3">
    <source>
        <dbReference type="Proteomes" id="UP000027195"/>
    </source>
</evidence>
<keyword evidence="3" id="KW-1185">Reference proteome</keyword>
<organism evidence="2 3">
    <name type="scientific">Botryobasidium botryosum (strain FD-172 SS1)</name>
    <dbReference type="NCBI Taxonomy" id="930990"/>
    <lineage>
        <taxon>Eukaryota</taxon>
        <taxon>Fungi</taxon>
        <taxon>Dikarya</taxon>
        <taxon>Basidiomycota</taxon>
        <taxon>Agaricomycotina</taxon>
        <taxon>Agaricomycetes</taxon>
        <taxon>Cantharellales</taxon>
        <taxon>Botryobasidiaceae</taxon>
        <taxon>Botryobasidium</taxon>
    </lineage>
</organism>
<sequence length="155" mass="16689">MGEYMLKGWVLTDIPCKTPNCPVPLMRSPARQHPPVSFCVKCDGEPGLQPPARTSTSHSTASLVTTSSNPTTPTSSVPSIPESPTFLDPSIQEQNMRRRAQSDRASSEIGTRLLQGWAMLAEECPNESCYGVPLVRPPKTGGEDPTKVCLAQPLA</sequence>
<name>A0A067M7C0_BOTB1</name>
<reference evidence="3" key="1">
    <citation type="journal article" date="2014" name="Proc. Natl. Acad. Sci. U.S.A.">
        <title>Extensive sampling of basidiomycete genomes demonstrates inadequacy of the white-rot/brown-rot paradigm for wood decay fungi.</title>
        <authorList>
            <person name="Riley R."/>
            <person name="Salamov A.A."/>
            <person name="Brown D.W."/>
            <person name="Nagy L.G."/>
            <person name="Floudas D."/>
            <person name="Held B.W."/>
            <person name="Levasseur A."/>
            <person name="Lombard V."/>
            <person name="Morin E."/>
            <person name="Otillar R."/>
            <person name="Lindquist E.A."/>
            <person name="Sun H."/>
            <person name="LaButti K.M."/>
            <person name="Schmutz J."/>
            <person name="Jabbour D."/>
            <person name="Luo H."/>
            <person name="Baker S.E."/>
            <person name="Pisabarro A.G."/>
            <person name="Walton J.D."/>
            <person name="Blanchette R.A."/>
            <person name="Henrissat B."/>
            <person name="Martin F."/>
            <person name="Cullen D."/>
            <person name="Hibbett D.S."/>
            <person name="Grigoriev I.V."/>
        </authorList>
    </citation>
    <scope>NUCLEOTIDE SEQUENCE [LARGE SCALE GENOMIC DNA]</scope>
    <source>
        <strain evidence="3">FD-172 SS1</strain>
    </source>
</reference>
<dbReference type="PANTHER" id="PTHR16537:SF1">
    <property type="entry name" value="PROTEIN ZNRD2"/>
    <property type="match status" value="1"/>
</dbReference>
<dbReference type="Pfam" id="PF06677">
    <property type="entry name" value="Auto_anti-p27"/>
    <property type="match status" value="2"/>
</dbReference>
<dbReference type="PANTHER" id="PTHR16537">
    <property type="entry name" value="SJOEGREN SYNDROME/SCLERODERMA AUTOANTIGEN 1"/>
    <property type="match status" value="1"/>
</dbReference>
<accession>A0A067M7C0</accession>
<feature type="compositionally biased region" description="Low complexity" evidence="1">
    <location>
        <begin position="65"/>
        <end position="85"/>
    </location>
</feature>
<evidence type="ECO:0000313" key="2">
    <source>
        <dbReference type="EMBL" id="KDQ07471.1"/>
    </source>
</evidence>
<dbReference type="OrthoDB" id="28939at2759"/>
<dbReference type="HOGENOM" id="CLU_1695207_0_0_1"/>
<feature type="compositionally biased region" description="Polar residues" evidence="1">
    <location>
        <begin position="52"/>
        <end position="64"/>
    </location>
</feature>
<proteinExistence type="predicted"/>
<feature type="region of interest" description="Disordered" evidence="1">
    <location>
        <begin position="47"/>
        <end position="108"/>
    </location>
</feature>
<protein>
    <submittedName>
        <fullName evidence="2">Uncharacterized protein</fullName>
    </submittedName>
</protein>
<evidence type="ECO:0000256" key="1">
    <source>
        <dbReference type="SAM" id="MobiDB-lite"/>
    </source>
</evidence>